<protein>
    <recommendedName>
        <fullName evidence="1">Phage head morphogenesis domain-containing protein</fullName>
    </recommendedName>
</protein>
<dbReference type="Pfam" id="PF04233">
    <property type="entry name" value="Phage_Mu_F"/>
    <property type="match status" value="1"/>
</dbReference>
<feature type="domain" description="Phage head morphogenesis" evidence="1">
    <location>
        <begin position="169"/>
        <end position="278"/>
    </location>
</feature>
<name>A0A414B5D6_9FIRM</name>
<gene>
    <name evidence="2" type="ORF">DW833_08925</name>
</gene>
<dbReference type="EMBL" id="QSID01000009">
    <property type="protein sequence ID" value="RHC64176.1"/>
    <property type="molecule type" value="Genomic_DNA"/>
</dbReference>
<comment type="caution">
    <text evidence="2">The sequence shown here is derived from an EMBL/GenBank/DDBJ whole genome shotgun (WGS) entry which is preliminary data.</text>
</comment>
<evidence type="ECO:0000313" key="3">
    <source>
        <dbReference type="Proteomes" id="UP000284621"/>
    </source>
</evidence>
<dbReference type="AlphaFoldDB" id="A0A414B5D6"/>
<sequence>MKIDTTHLLSAIEDYIAKADEDLRDTLENEGFVAASETVRHIGEIEDALEDVLDEDALEFLERVKEAEGVDEFLSVSWPDIKNEGDLEKALYEIFRQKFDEMFRSFTFSWILAEEPEIVEDISGEAIDTITKPAEAFIKGWSGELSRIMNLNTKDSMEKMLLKAQKKSWTIDELAEAIGDSGIRNHGYRSRRVALTETLRVQSYAQQESMIQNPLAYSKRWKHIMSDNPRENHIAMDGQEVFKREMFELTGRNGETYLVLCPRDTSLPAEETVNCHCIMETVENENALGMTADEKKELREKYIAEVNEEYEAWEQKFKNDMGIEEPRDDPSVTWEIYNSYYEAYRKGEIA</sequence>
<evidence type="ECO:0000259" key="1">
    <source>
        <dbReference type="Pfam" id="PF04233"/>
    </source>
</evidence>
<accession>A0A414B5D6</accession>
<dbReference type="Proteomes" id="UP000284621">
    <property type="component" value="Unassembled WGS sequence"/>
</dbReference>
<evidence type="ECO:0000313" key="2">
    <source>
        <dbReference type="EMBL" id="RHC64176.1"/>
    </source>
</evidence>
<dbReference type="RefSeq" id="WP_118381211.1">
    <property type="nucleotide sequence ID" value="NZ_CABJFJ010000009.1"/>
</dbReference>
<dbReference type="InterPro" id="IPR006528">
    <property type="entry name" value="Phage_head_morphogenesis_dom"/>
</dbReference>
<proteinExistence type="predicted"/>
<reference evidence="2 3" key="1">
    <citation type="submission" date="2018-08" db="EMBL/GenBank/DDBJ databases">
        <title>A genome reference for cultivated species of the human gut microbiota.</title>
        <authorList>
            <person name="Zou Y."/>
            <person name="Xue W."/>
            <person name="Luo G."/>
        </authorList>
    </citation>
    <scope>NUCLEOTIDE SEQUENCE [LARGE SCALE GENOMIC DNA]</scope>
    <source>
        <strain evidence="2 3">AM34-3LB</strain>
    </source>
</reference>
<keyword evidence="3" id="KW-1185">Reference proteome</keyword>
<organism evidence="2 3">
    <name type="scientific">Anaerobutyricum hallii</name>
    <dbReference type="NCBI Taxonomy" id="39488"/>
    <lineage>
        <taxon>Bacteria</taxon>
        <taxon>Bacillati</taxon>
        <taxon>Bacillota</taxon>
        <taxon>Clostridia</taxon>
        <taxon>Lachnospirales</taxon>
        <taxon>Lachnospiraceae</taxon>
        <taxon>Anaerobutyricum</taxon>
    </lineage>
</organism>